<name>A0AAW0QUD4_9PEZI</name>
<evidence type="ECO:0000313" key="3">
    <source>
        <dbReference type="Proteomes" id="UP001392437"/>
    </source>
</evidence>
<dbReference type="Gene3D" id="1.10.510.10">
    <property type="entry name" value="Transferase(Phosphotransferase) domain 1"/>
    <property type="match status" value="1"/>
</dbReference>
<protein>
    <submittedName>
        <fullName evidence="2">Kinase-like protein</fullName>
    </submittedName>
</protein>
<keyword evidence="3" id="KW-1185">Reference proteome</keyword>
<dbReference type="EMBL" id="JAQQWP010000007">
    <property type="protein sequence ID" value="KAK8109706.1"/>
    <property type="molecule type" value="Genomic_DNA"/>
</dbReference>
<keyword evidence="2" id="KW-0808">Transferase</keyword>
<feature type="compositionally biased region" description="Low complexity" evidence="1">
    <location>
        <begin position="419"/>
        <end position="430"/>
    </location>
</feature>
<evidence type="ECO:0000313" key="2">
    <source>
        <dbReference type="EMBL" id="KAK8109706.1"/>
    </source>
</evidence>
<comment type="caution">
    <text evidence="2">The sequence shown here is derived from an EMBL/GenBank/DDBJ whole genome shotgun (WGS) entry which is preliminary data.</text>
</comment>
<feature type="compositionally biased region" description="Polar residues" evidence="1">
    <location>
        <begin position="489"/>
        <end position="505"/>
    </location>
</feature>
<gene>
    <name evidence="2" type="ORF">PG999_007843</name>
</gene>
<reference evidence="2 3" key="1">
    <citation type="submission" date="2023-01" db="EMBL/GenBank/DDBJ databases">
        <title>Analysis of 21 Apiospora genomes using comparative genomics revels a genus with tremendous synthesis potential of carbohydrate active enzymes and secondary metabolites.</title>
        <authorList>
            <person name="Sorensen T."/>
        </authorList>
    </citation>
    <scope>NUCLEOTIDE SEQUENCE [LARGE SCALE GENOMIC DNA]</scope>
    <source>
        <strain evidence="2 3">CBS 117206</strain>
    </source>
</reference>
<feature type="compositionally biased region" description="Gly residues" evidence="1">
    <location>
        <begin position="469"/>
        <end position="483"/>
    </location>
</feature>
<dbReference type="GO" id="GO:0016301">
    <property type="term" value="F:kinase activity"/>
    <property type="evidence" value="ECO:0007669"/>
    <property type="project" value="UniProtKB-KW"/>
</dbReference>
<dbReference type="SUPFAM" id="SSF56112">
    <property type="entry name" value="Protein kinase-like (PK-like)"/>
    <property type="match status" value="1"/>
</dbReference>
<evidence type="ECO:0000256" key="1">
    <source>
        <dbReference type="SAM" id="MobiDB-lite"/>
    </source>
</evidence>
<dbReference type="AlphaFoldDB" id="A0AAW0QUD4"/>
<proteinExistence type="predicted"/>
<dbReference type="Proteomes" id="UP001392437">
    <property type="component" value="Unassembled WGS sequence"/>
</dbReference>
<feature type="region of interest" description="Disordered" evidence="1">
    <location>
        <begin position="415"/>
        <end position="546"/>
    </location>
</feature>
<dbReference type="InterPro" id="IPR011009">
    <property type="entry name" value="Kinase-like_dom_sf"/>
</dbReference>
<sequence>MFPSPVNLDAAANFNNPLAYLYGPGDTHDPQPLLNPGEDKTVYSNRVNTNNAQSASAVQGEILSHFSGRRTPGFVFNRFLMAGGYGITALIEDTRQNPPRLLVLKRGIHDKGEDSIINEIYFLQLLRGGMHFAQLLASRERRWHEKSRGVWDLFGTRGRWLNGLQGASLVVDYVPNGSFHDLFTRLSMIWEFEDVHVPNRVLWSIMTCFVRASVGMTWPPNGEHKAVEELEKPDPTRAPTPLAHNDLHMENILFSEIQHGSAEHGLMPGIKIIDFGMAREPSEPPIGEPPPDYRRGIRNNTTNLASFVQSLITRRSPQRPEGGCYMDNGMATNADQLFLPQNRRLYPWLDPELRWIIGYMMATYEIHRPLLSDVLAVCERGVRKGPADFGNIPPEWRAFESDDNVVNFVARAFHDGQTSSDSSSSSNNNNQGGGRGGGGGGGRGRRVSPRGSLGTPPSPNDTSTSSDGNDGGGGGTGGLGGYQQLGSTDNDTSNGMNVDNSSDYETVTDTDSDGLPFGGQQPPSTESSGEAMDMDGNGGPSGTVARAQVDLSGTGGLVAASTVGSGITLEEGGDFVQSWSMQTWDGTVWGADME</sequence>
<organism evidence="2 3">
    <name type="scientific">Apiospora kogelbergensis</name>
    <dbReference type="NCBI Taxonomy" id="1337665"/>
    <lineage>
        <taxon>Eukaryota</taxon>
        <taxon>Fungi</taxon>
        <taxon>Dikarya</taxon>
        <taxon>Ascomycota</taxon>
        <taxon>Pezizomycotina</taxon>
        <taxon>Sordariomycetes</taxon>
        <taxon>Xylariomycetidae</taxon>
        <taxon>Amphisphaeriales</taxon>
        <taxon>Apiosporaceae</taxon>
        <taxon>Apiospora</taxon>
    </lineage>
</organism>
<feature type="compositionally biased region" description="Low complexity" evidence="1">
    <location>
        <begin position="449"/>
        <end position="468"/>
    </location>
</feature>
<accession>A0AAW0QUD4</accession>
<feature type="compositionally biased region" description="Gly residues" evidence="1">
    <location>
        <begin position="431"/>
        <end position="442"/>
    </location>
</feature>
<keyword evidence="2" id="KW-0418">Kinase</keyword>